<name>N6X3K8_9ACTO</name>
<dbReference type="Gene3D" id="3.40.50.2300">
    <property type="match status" value="2"/>
</dbReference>
<dbReference type="Pfam" id="PF13407">
    <property type="entry name" value="Peripla_BP_4"/>
    <property type="match status" value="1"/>
</dbReference>
<dbReference type="STRING" id="888050.HMPREF9004_1299"/>
<sequence length="350" mass="36285">MKGIHMRPIGRIVAVAAAGSMAFGLAACSTSTDSAASDTAAADKSGASETVTESTEVPKGDGSKTIYLVSKGFQHRFWQAVKEGAEQAGTEFNYKIQFVGPDDETKVTQQLDQLQAALDTKPAAIGLAALDSGAAGPLLTQIESAGIPLVAFDSGVDSDLPLTTVSTDNYAAAEEAAKHMIELLDGQKGTVGLVCHDATSTTGKQRCEGFKNYFEKNAPSGLKLLDEQIAGEVGKAADTSKAIIQANSDIVGMYGSNEAAASGAIQGATESGKKLVVVGFDSGKTQINAIKDGSQAGAVTQAPKLMGYKTVTAAIQAINGIALPKTIDSGFYWYDKSNIDSDEIKPNLYE</sequence>
<gene>
    <name evidence="6" type="primary">rbsB</name>
    <name evidence="6" type="ORF">HMPREF9004_1299</name>
</gene>
<feature type="domain" description="Periplasmic binding protein" evidence="5">
    <location>
        <begin position="66"/>
        <end position="320"/>
    </location>
</feature>
<dbReference type="PROSITE" id="PS51257">
    <property type="entry name" value="PROKAR_LIPOPROTEIN"/>
    <property type="match status" value="1"/>
</dbReference>
<comment type="subcellular location">
    <subcellularLocation>
        <location evidence="1">Cell envelope</location>
    </subcellularLocation>
</comment>
<dbReference type="HOGENOM" id="CLU_037628_3_3_11"/>
<protein>
    <submittedName>
        <fullName evidence="6">Ribose ABC superfamily ATP binding cassette transporter, binding protein</fullName>
    </submittedName>
</protein>
<evidence type="ECO:0000256" key="4">
    <source>
        <dbReference type="SAM" id="SignalP"/>
    </source>
</evidence>
<dbReference type="PANTHER" id="PTHR46847:SF1">
    <property type="entry name" value="D-ALLOSE-BINDING PERIPLASMIC PROTEIN-RELATED"/>
    <property type="match status" value="1"/>
</dbReference>
<reference evidence="6 7" key="1">
    <citation type="submission" date="2013-03" db="EMBL/GenBank/DDBJ databases">
        <title>Reference genome for the Human Microbiome Project.</title>
        <authorList>
            <person name="Aqrawi P."/>
            <person name="Ayvaz T."/>
            <person name="Bess C."/>
            <person name="Blankenburg K."/>
            <person name="Coyle M."/>
            <person name="Deng J."/>
            <person name="Forbes L."/>
            <person name="Fowler G."/>
            <person name="Francisco L."/>
            <person name="Fu Q."/>
            <person name="Gibbs R."/>
            <person name="Gross S."/>
            <person name="Gubbala S."/>
            <person name="Hale W."/>
            <person name="Hemphill L."/>
            <person name="Highlander S."/>
            <person name="Hirani K."/>
            <person name="Jackson L."/>
            <person name="Jakkamsetti A."/>
            <person name="Javaid M."/>
            <person name="Jayaseelan J.C."/>
            <person name="Jiang H."/>
            <person name="Joshi V."/>
            <person name="Korchina V."/>
            <person name="Kovar C."/>
            <person name="Lara F."/>
            <person name="Lee S."/>
            <person name="Liu Y."/>
            <person name="Mata R."/>
            <person name="Mathew T."/>
            <person name="Munidasa M."/>
            <person name="Muzny D."/>
            <person name="Nazareth L."/>
            <person name="Ngo R."/>
            <person name="Nguyen L."/>
            <person name="Nguyen N."/>
            <person name="Okwuonu G."/>
            <person name="Ongeri F."/>
            <person name="Palculict T."/>
            <person name="Patil S."/>
            <person name="Petrosino J."/>
            <person name="Pham C."/>
            <person name="Pham P."/>
            <person name="Pu L.-L."/>
            <person name="Qin X."/>
            <person name="Qu J."/>
            <person name="Reid J."/>
            <person name="Ross M."/>
            <person name="Ruth R."/>
            <person name="Saada N."/>
            <person name="San Lucas F."/>
            <person name="Santibanez J."/>
            <person name="Shang Y."/>
            <person name="Simmons D."/>
            <person name="Song X.-Z."/>
            <person name="Tang L.-Y."/>
            <person name="Thornton R."/>
            <person name="Warren J."/>
            <person name="Weissenberger G."/>
            <person name="Wilczek-Boney K."/>
            <person name="Worley K."/>
            <person name="Youmans B."/>
            <person name="Zhang J."/>
            <person name="Zhang L."/>
            <person name="Zhao Z."/>
            <person name="Zhou C."/>
            <person name="Zhu D."/>
            <person name="Zhu Y."/>
        </authorList>
    </citation>
    <scope>NUCLEOTIDE SEQUENCE [LARGE SCALE GENOMIC DNA]</scope>
    <source>
        <strain evidence="6 7">F0333</strain>
    </source>
</reference>
<evidence type="ECO:0000313" key="6">
    <source>
        <dbReference type="EMBL" id="ENO18027.1"/>
    </source>
</evidence>
<evidence type="ECO:0000256" key="2">
    <source>
        <dbReference type="ARBA" id="ARBA00007639"/>
    </source>
</evidence>
<dbReference type="GO" id="GO:0030246">
    <property type="term" value="F:carbohydrate binding"/>
    <property type="evidence" value="ECO:0007669"/>
    <property type="project" value="UniProtKB-ARBA"/>
</dbReference>
<dbReference type="AlphaFoldDB" id="N6X3K8"/>
<dbReference type="PANTHER" id="PTHR46847">
    <property type="entry name" value="D-ALLOSE-BINDING PERIPLASMIC PROTEIN-RELATED"/>
    <property type="match status" value="1"/>
</dbReference>
<dbReference type="eggNOG" id="COG1879">
    <property type="taxonomic scope" value="Bacteria"/>
</dbReference>
<feature type="signal peptide" evidence="4">
    <location>
        <begin position="1"/>
        <end position="26"/>
    </location>
</feature>
<dbReference type="PATRIC" id="fig|888050.3.peg.1238"/>
<comment type="caution">
    <text evidence="6">The sequence shown here is derived from an EMBL/GenBank/DDBJ whole genome shotgun (WGS) entry which is preliminary data.</text>
</comment>
<dbReference type="Proteomes" id="UP000013015">
    <property type="component" value="Unassembled WGS sequence"/>
</dbReference>
<keyword evidence="3 4" id="KW-0732">Signal</keyword>
<evidence type="ECO:0000259" key="5">
    <source>
        <dbReference type="Pfam" id="PF13407"/>
    </source>
</evidence>
<feature type="chain" id="PRO_5039074308" evidence="4">
    <location>
        <begin position="27"/>
        <end position="350"/>
    </location>
</feature>
<accession>N6X3K8</accession>
<dbReference type="InterPro" id="IPR025997">
    <property type="entry name" value="SBP_2_dom"/>
</dbReference>
<dbReference type="InterPro" id="IPR028082">
    <property type="entry name" value="Peripla_BP_I"/>
</dbReference>
<comment type="similarity">
    <text evidence="2">Belongs to the bacterial solute-binding protein 2 family.</text>
</comment>
<dbReference type="SUPFAM" id="SSF53822">
    <property type="entry name" value="Periplasmic binding protein-like I"/>
    <property type="match status" value="1"/>
</dbReference>
<organism evidence="6 7">
    <name type="scientific">Schaalia cardiffensis F0333</name>
    <dbReference type="NCBI Taxonomy" id="888050"/>
    <lineage>
        <taxon>Bacteria</taxon>
        <taxon>Bacillati</taxon>
        <taxon>Actinomycetota</taxon>
        <taxon>Actinomycetes</taxon>
        <taxon>Actinomycetales</taxon>
        <taxon>Actinomycetaceae</taxon>
        <taxon>Schaalia</taxon>
    </lineage>
</organism>
<evidence type="ECO:0000313" key="7">
    <source>
        <dbReference type="Proteomes" id="UP000013015"/>
    </source>
</evidence>
<dbReference type="GO" id="GO:0030313">
    <property type="term" value="C:cell envelope"/>
    <property type="evidence" value="ECO:0007669"/>
    <property type="project" value="UniProtKB-SubCell"/>
</dbReference>
<dbReference type="CDD" id="cd20005">
    <property type="entry name" value="PBP1_ABC_sugar_binding-like"/>
    <property type="match status" value="1"/>
</dbReference>
<evidence type="ECO:0000256" key="3">
    <source>
        <dbReference type="ARBA" id="ARBA00022729"/>
    </source>
</evidence>
<proteinExistence type="inferred from homology"/>
<keyword evidence="7" id="KW-1185">Reference proteome</keyword>
<evidence type="ECO:0000256" key="1">
    <source>
        <dbReference type="ARBA" id="ARBA00004196"/>
    </source>
</evidence>
<dbReference type="EMBL" id="AQHZ01000021">
    <property type="protein sequence ID" value="ENO18027.1"/>
    <property type="molecule type" value="Genomic_DNA"/>
</dbReference>